<evidence type="ECO:0000256" key="2">
    <source>
        <dbReference type="ARBA" id="ARBA00022448"/>
    </source>
</evidence>
<evidence type="ECO:0000256" key="6">
    <source>
        <dbReference type="ARBA" id="ARBA00046326"/>
    </source>
</evidence>
<evidence type="ECO:0008006" key="14">
    <source>
        <dbReference type="Google" id="ProtNLM"/>
    </source>
</evidence>
<feature type="domain" description="DOP1-like middle TPR" evidence="9">
    <location>
        <begin position="328"/>
        <end position="572"/>
    </location>
</feature>
<dbReference type="InterPro" id="IPR007249">
    <property type="entry name" value="DOP1_N"/>
</dbReference>
<evidence type="ECO:0000259" key="11">
    <source>
        <dbReference type="Pfam" id="PF24601"/>
    </source>
</evidence>
<dbReference type="GO" id="GO:0005768">
    <property type="term" value="C:endosome"/>
    <property type="evidence" value="ECO:0007669"/>
    <property type="project" value="TreeGrafter"/>
</dbReference>
<feature type="domain" description="DOP1 N-terminal" evidence="8">
    <location>
        <begin position="14"/>
        <end position="299"/>
    </location>
</feature>
<name>A0AAN7NY40_9COLE</name>
<feature type="domain" description="DOP1-like TPR" evidence="11">
    <location>
        <begin position="1348"/>
        <end position="1697"/>
    </location>
</feature>
<protein>
    <recommendedName>
        <fullName evidence="14">Dopey N-terminal domain-containing protein</fullName>
    </recommendedName>
</protein>
<gene>
    <name evidence="12" type="ORF">RN001_014483</name>
</gene>
<feature type="region of interest" description="Disordered" evidence="7">
    <location>
        <begin position="620"/>
        <end position="661"/>
    </location>
</feature>
<comment type="subcellular location">
    <subcellularLocation>
        <location evidence="1">Golgi apparatus membrane</location>
        <topology evidence="1">Peripheral membrane protein</topology>
    </subcellularLocation>
</comment>
<dbReference type="GO" id="GO:0006895">
    <property type="term" value="P:Golgi to endosome transport"/>
    <property type="evidence" value="ECO:0007669"/>
    <property type="project" value="InterPro"/>
</dbReference>
<dbReference type="InterPro" id="IPR040314">
    <property type="entry name" value="DOP1"/>
</dbReference>
<evidence type="ECO:0000256" key="4">
    <source>
        <dbReference type="ARBA" id="ARBA00023034"/>
    </source>
</evidence>
<keyword evidence="13" id="KW-1185">Reference proteome</keyword>
<organism evidence="12 13">
    <name type="scientific">Aquatica leii</name>
    <dbReference type="NCBI Taxonomy" id="1421715"/>
    <lineage>
        <taxon>Eukaryota</taxon>
        <taxon>Metazoa</taxon>
        <taxon>Ecdysozoa</taxon>
        <taxon>Arthropoda</taxon>
        <taxon>Hexapoda</taxon>
        <taxon>Insecta</taxon>
        <taxon>Pterygota</taxon>
        <taxon>Neoptera</taxon>
        <taxon>Endopterygota</taxon>
        <taxon>Coleoptera</taxon>
        <taxon>Polyphaga</taxon>
        <taxon>Elateriformia</taxon>
        <taxon>Elateroidea</taxon>
        <taxon>Lampyridae</taxon>
        <taxon>Luciolinae</taxon>
        <taxon>Aquatica</taxon>
    </lineage>
</organism>
<dbReference type="PANTHER" id="PTHR14042">
    <property type="entry name" value="DOPEY-RELATED"/>
    <property type="match status" value="1"/>
</dbReference>
<comment type="caution">
    <text evidence="12">The sequence shown here is derived from an EMBL/GenBank/DDBJ whole genome shotgun (WGS) entry which is preliminary data.</text>
</comment>
<dbReference type="Pfam" id="PF24601">
    <property type="entry name" value="TPR_DOP1"/>
    <property type="match status" value="1"/>
</dbReference>
<dbReference type="GO" id="GO:0005802">
    <property type="term" value="C:trans-Golgi network"/>
    <property type="evidence" value="ECO:0007669"/>
    <property type="project" value="TreeGrafter"/>
</dbReference>
<dbReference type="Pfam" id="PF24597">
    <property type="entry name" value="TPR_DOP1_M"/>
    <property type="match status" value="1"/>
</dbReference>
<evidence type="ECO:0000256" key="7">
    <source>
        <dbReference type="SAM" id="MobiDB-lite"/>
    </source>
</evidence>
<dbReference type="GO" id="GO:0000139">
    <property type="term" value="C:Golgi membrane"/>
    <property type="evidence" value="ECO:0007669"/>
    <property type="project" value="UniProtKB-SubCell"/>
</dbReference>
<evidence type="ECO:0000256" key="1">
    <source>
        <dbReference type="ARBA" id="ARBA00004395"/>
    </source>
</evidence>
<keyword evidence="3" id="KW-0653">Protein transport</keyword>
<evidence type="ECO:0000313" key="13">
    <source>
        <dbReference type="Proteomes" id="UP001353858"/>
    </source>
</evidence>
<keyword evidence="5" id="KW-0472">Membrane</keyword>
<dbReference type="Proteomes" id="UP001353858">
    <property type="component" value="Unassembled WGS sequence"/>
</dbReference>
<dbReference type="InterPro" id="IPR056457">
    <property type="entry name" value="DOP1_C"/>
</dbReference>
<dbReference type="Pfam" id="PF04118">
    <property type="entry name" value="Dopey_N"/>
    <property type="match status" value="1"/>
</dbReference>
<evidence type="ECO:0000259" key="10">
    <source>
        <dbReference type="Pfam" id="PF24598"/>
    </source>
</evidence>
<dbReference type="InterPro" id="IPR056459">
    <property type="entry name" value="TPR_DOP1"/>
</dbReference>
<keyword evidence="4" id="KW-0333">Golgi apparatus</keyword>
<evidence type="ECO:0000256" key="3">
    <source>
        <dbReference type="ARBA" id="ARBA00022927"/>
    </source>
</evidence>
<proteinExistence type="inferred from homology"/>
<accession>A0AAN7NY40</accession>
<dbReference type="GO" id="GO:0015031">
    <property type="term" value="P:protein transport"/>
    <property type="evidence" value="ECO:0007669"/>
    <property type="project" value="UniProtKB-KW"/>
</dbReference>
<evidence type="ECO:0000259" key="8">
    <source>
        <dbReference type="Pfam" id="PF04118"/>
    </source>
</evidence>
<reference evidence="13" key="1">
    <citation type="submission" date="2023-01" db="EMBL/GenBank/DDBJ databases">
        <title>Key to firefly adult light organ development and bioluminescence: homeobox transcription factors regulate luciferase expression and transportation to peroxisome.</title>
        <authorList>
            <person name="Fu X."/>
        </authorList>
    </citation>
    <scope>NUCLEOTIDE SEQUENCE [LARGE SCALE GENOMIC DNA]</scope>
</reference>
<dbReference type="Pfam" id="PF24598">
    <property type="entry name" value="DOP1_C"/>
    <property type="match status" value="1"/>
</dbReference>
<dbReference type="InterPro" id="IPR056458">
    <property type="entry name" value="TPR_DOP1_M"/>
</dbReference>
<evidence type="ECO:0000256" key="5">
    <source>
        <dbReference type="ARBA" id="ARBA00023136"/>
    </source>
</evidence>
<dbReference type="EMBL" id="JARPUR010000007">
    <property type="protein sequence ID" value="KAK4872454.1"/>
    <property type="molecule type" value="Genomic_DNA"/>
</dbReference>
<keyword evidence="2" id="KW-0813">Transport</keyword>
<dbReference type="GO" id="GO:0005829">
    <property type="term" value="C:cytosol"/>
    <property type="evidence" value="ECO:0007669"/>
    <property type="project" value="GOC"/>
</dbReference>
<evidence type="ECO:0000313" key="12">
    <source>
        <dbReference type="EMBL" id="KAK4872454.1"/>
    </source>
</evidence>
<sequence length="2414" mass="275313">MTTIAMEEYELMKDSKYRMYVAAVDKALKNFENTFEWADLISSLGKLNKVLLGYTKFPVIPRRIKISKRLAQCMHPALPSGVHLKALETYDIIFKCMGTNRLSHELFIYSAGLFPLLGHAAMTIRPILLQLYETHFVPLRARLRPALSGFLSGVLPGLETGSDHFERTNALLEAVCDGVGPAWFYTCIWQCVRSNGPIRLPAISYVLTHYSRKISMEDQLYLTGNDIDVMVSGLCAAVQDSSVLVQRSALDLLMVCFPMHNTQLLYADMVRLVTSGLATILRRDMSLNRRLYSWLLGAEVNINLLRSDHPLIQKLNEISETHNHTEAYFELYSYDVLAEAIRVTLIQSSSEVPVDIKPYRLLTSLFDKPQIGPVILDSVLYDVFRALYLTCLHQQKQKTSTLRCVSFNGDLNSLQSCDTTLSKQFLSKSCQELIKNANLLFNTLETYYIWLYIGKLYEDSIHTLCEKKKVIRDVCQVNEIGSGPPNLLEVCILAEFLLDIIHIETYAENTSEILPKLFVKIIQTAHDNIAVLNKYELVQTLQLCTKVLAKIQPITLKNNKSEGVLNQVDNKNTFESLQPEAPQIELDKSFVENKEIKIGLEKSKSDSKINESLNKNELSIENTSRERSNSNQMLKKLKVSPRIDKKSKNKKSKSSSKLDDLKSDQISNDSLISDGGGIESKAAFEKLEGHLATPTKTENKHIIKCLQLYKKFYVEFLKVKIIPDVKFEEFFFTLIQDKDERTRGLERLLYRCLMDYKDIEINIAEKSGNNRNSVLLTKDGNTSEFHKVMSMASNILLEFSAFPNLLSEEFHEEEFPLWLKALIVCGCCSEKSTKDVQIIAMNTILELFSLTKNQYMQLRQTGQTNGNINVILMGILNYRHVYFIEESTYVIEIMSQILWNLLGVLHNQEQLMLCVALLYQIHNIFDTKFYVEDVIAAYLINDALTVEFFKRFTLLWCLGRELDVKVPTNHNCVRNFDRSLLKIFDNFHNQPRYNLKLLSEAFLTHCLLRNDIARIMNPFFTMLLMPSTARISIRQINIQNADVKDEATAQGINALEDWTKAYAISSVNGEIKFHINEDVDLKPIKRRSFLFSKAGKKSMSVVNMTTSITDNDSVITKKNQDFKNVDVSPNIERNDKSNVKLFINPLSSKEIYPNGLAGSYSKFENNDDQTIPDFDPSSSESLSDTMPIEKEFVNTKSIKFSSNVDSGYDSQNNSLSLFKTTDELEKANGVQKRTILDHIEPIADGISDKHLEQTKIRKSRSFDEKSDQQLEDIENNLVHSWSYCLSDSEKLNCELELSTAAEEFFKGGDHAIISELLNEVLDNVCPEEASSKKTSCVKQEGKQFSVYPIHYHLCLYCNVYDSDMILYTLQTLKNSIQTNPQLFVQCLATTGVQNLKQNDILYLLARHRKCMLGFGFAGEISQEHVNFYRGYMFLDTLILVCLNYVKTFYPNLENAPLTQEEIDKNLKVQLASLEVLDVIIRSIINIVNENSKGFSSYIADMLVKCKLQEDLLHCLLTSVRNFDDDMSFAEEILLFNNFQLYNSHKKVSEHVEAFQIQLLRLIQSLIILEYHVFPKQDLSSTTQQQSVPISGGEHLTYTPTILIPEQQMFLSAIMSALRHQNMKYLHESWCNMVTSCLPYFGQNLKQITLSAIHQLCNNIEKVSDVYKSCEMVGEFCADYVVTQINSLTILCHYCLLDSSQWTTQIGVSTPSTPVSNPSEIFNNLVSVFFATGEFNQMNKQNCNFYQTARKAILSHMPRIISSISKVWQTILTIENDFNGIFGNSKIVKQQLLEFLSPISIHHGASFLAAIAVAWYERRNPFTTLKTILPEANASQNNLVCLISAIRVIPLDNLVQTVTAVIRNPPPIEGLNSDICLDVAVLELFYCYMRNASATQLSEAWSSLLTLIREGCSLNPPSQFLLAALLHELMIKCCPLEERKDQKDLQDVTARLIECISQVCGSCLEQTTWLRRNLAVKEHEVDSSTGVVNGSTSSDVLLSSNHSVQAQLVLSEILAPILDICFGSQEKDKVNAILTSLMYNIVPYLKTHTLRNMPSFLACSKLLASLSSYQYTRKAWKKDVFDLLLDNALFQMDYQCLKYWKIIIDNLMTHDNTTFRDFMSRVSMTQTGSLSIFTSREQEYEQKAQLLKRLAFVIFCSEPDQYAKYMPDIQEQLNSSLRLNIPGIQAQVFLCFRVLLIRMTAMQVTLLWPIVISEMLQVFLQIEQELSTDTEEFSSHIKLLSALDSSWATNSNNGLHALGHPHWLRLQLATAKLLDLALLLPATSLPQFQMYRWAFVGDSLTHVTIHATQDMPTFTPHVTRIANLMDQRFTDTQIETLPTKQSELLLNVSNINHLKDLHCFFKTLSLCSNRHRTECNATVSNDYNLHDKQTDKKLNILLEKIDKVIEMDFLDKLQR</sequence>
<feature type="domain" description="DOP1-like C-terminal" evidence="10">
    <location>
        <begin position="1887"/>
        <end position="2365"/>
    </location>
</feature>
<dbReference type="PANTHER" id="PTHR14042:SF24">
    <property type="entry name" value="PROTEIN DOPEY-1 HOMOLOG"/>
    <property type="match status" value="1"/>
</dbReference>
<evidence type="ECO:0000259" key="9">
    <source>
        <dbReference type="Pfam" id="PF24597"/>
    </source>
</evidence>
<comment type="similarity">
    <text evidence="6">Belongs to the DOP1 family.</text>
</comment>